<feature type="non-terminal residue" evidence="2">
    <location>
        <position position="1"/>
    </location>
</feature>
<keyword evidence="1" id="KW-0505">Motor protein</keyword>
<dbReference type="Pfam" id="PF01221">
    <property type="entry name" value="Dynein_light"/>
    <property type="match status" value="1"/>
</dbReference>
<dbReference type="PANTHER" id="PTHR11886:SF107">
    <property type="entry name" value="OS01G0760000 PROTEIN"/>
    <property type="match status" value="1"/>
</dbReference>
<dbReference type="Proteomes" id="UP000000763">
    <property type="component" value="Chromosome 1"/>
</dbReference>
<dbReference type="SUPFAM" id="SSF54648">
    <property type="entry name" value="DLC"/>
    <property type="match status" value="1"/>
</dbReference>
<reference evidence="3" key="2">
    <citation type="journal article" date="2008" name="Nucleic Acids Res.">
        <title>The rice annotation project database (RAP-DB): 2008 update.</title>
        <authorList>
            <consortium name="The rice annotation project (RAP)"/>
        </authorList>
    </citation>
    <scope>GENOME REANNOTATION</scope>
    <source>
        <strain evidence="3">cv. Nipponbare</strain>
    </source>
</reference>
<accession>Q0JJ50</accession>
<keyword evidence="1" id="KW-0243">Dynein</keyword>
<organism evidence="2 3">
    <name type="scientific">Oryza sativa subsp. japonica</name>
    <name type="common">Rice</name>
    <dbReference type="NCBI Taxonomy" id="39947"/>
    <lineage>
        <taxon>Eukaryota</taxon>
        <taxon>Viridiplantae</taxon>
        <taxon>Streptophyta</taxon>
        <taxon>Embryophyta</taxon>
        <taxon>Tracheophyta</taxon>
        <taxon>Spermatophyta</taxon>
        <taxon>Magnoliopsida</taxon>
        <taxon>Liliopsida</taxon>
        <taxon>Poales</taxon>
        <taxon>Poaceae</taxon>
        <taxon>BOP clade</taxon>
        <taxon>Oryzoideae</taxon>
        <taxon>Oryzeae</taxon>
        <taxon>Oryzinae</taxon>
        <taxon>Oryza</taxon>
        <taxon>Oryza sativa</taxon>
    </lineage>
</organism>
<dbReference type="GO" id="GO:0005874">
    <property type="term" value="C:microtubule"/>
    <property type="evidence" value="ECO:0007669"/>
    <property type="project" value="UniProtKB-KW"/>
</dbReference>
<dbReference type="AlphaFoldDB" id="Q0JJ50"/>
<keyword evidence="1" id="KW-0206">Cytoskeleton</keyword>
<dbReference type="KEGG" id="dosa:Os01g0760000"/>
<dbReference type="InterPro" id="IPR037177">
    <property type="entry name" value="DLC_sf"/>
</dbReference>
<dbReference type="Gene3D" id="3.30.740.10">
    <property type="entry name" value="Protein Inhibitor Of Neuronal Nitric Oxide Synthase"/>
    <property type="match status" value="1"/>
</dbReference>
<sequence>ISPLATLGLNGFAAYAQEFDMIHGPGWQCVVGASFGCYFTHSKGSFIYFKLGALRFLVFKGAAS</sequence>
<dbReference type="SMART" id="SM01375">
    <property type="entry name" value="Dynein_light"/>
    <property type="match status" value="1"/>
</dbReference>
<dbReference type="GO" id="GO:0007017">
    <property type="term" value="P:microtubule-based process"/>
    <property type="evidence" value="ECO:0007669"/>
    <property type="project" value="InterPro"/>
</dbReference>
<comment type="similarity">
    <text evidence="1">Belongs to the dynein light chain family.</text>
</comment>
<dbReference type="EMBL" id="AP008207">
    <property type="protein sequence ID" value="BAF06228.1"/>
    <property type="molecule type" value="Genomic_DNA"/>
</dbReference>
<evidence type="ECO:0000313" key="2">
    <source>
        <dbReference type="EMBL" id="BAF06228.1"/>
    </source>
</evidence>
<dbReference type="InterPro" id="IPR001372">
    <property type="entry name" value="Dynein_light_chain_typ-1/2"/>
</dbReference>
<evidence type="ECO:0000313" key="3">
    <source>
        <dbReference type="Proteomes" id="UP000000763"/>
    </source>
</evidence>
<reference evidence="2 3" key="1">
    <citation type="journal article" date="2005" name="Nature">
        <title>The map-based sequence of the rice genome.</title>
        <authorList>
            <consortium name="International rice genome sequencing project (IRGSP)"/>
            <person name="Matsumoto T."/>
            <person name="Wu J."/>
            <person name="Kanamori H."/>
            <person name="Katayose Y."/>
            <person name="Fujisawa M."/>
            <person name="Namiki N."/>
            <person name="Mizuno H."/>
            <person name="Yamamoto K."/>
            <person name="Antonio B.A."/>
            <person name="Baba T."/>
            <person name="Sakata K."/>
            <person name="Nagamura Y."/>
            <person name="Aoki H."/>
            <person name="Arikawa K."/>
            <person name="Arita K."/>
            <person name="Bito T."/>
            <person name="Chiden Y."/>
            <person name="Fujitsuka N."/>
            <person name="Fukunaka R."/>
            <person name="Hamada M."/>
            <person name="Harada C."/>
            <person name="Hayashi A."/>
            <person name="Hijishita S."/>
            <person name="Honda M."/>
            <person name="Hosokawa S."/>
            <person name="Ichikawa Y."/>
            <person name="Idonuma A."/>
            <person name="Iijima M."/>
            <person name="Ikeda M."/>
            <person name="Ikeno M."/>
            <person name="Ito K."/>
            <person name="Ito S."/>
            <person name="Ito T."/>
            <person name="Ito Y."/>
            <person name="Ito Y."/>
            <person name="Iwabuchi A."/>
            <person name="Kamiya K."/>
            <person name="Karasawa W."/>
            <person name="Kurita K."/>
            <person name="Katagiri S."/>
            <person name="Kikuta A."/>
            <person name="Kobayashi H."/>
            <person name="Kobayashi N."/>
            <person name="Machita K."/>
            <person name="Maehara T."/>
            <person name="Masukawa M."/>
            <person name="Mizubayashi T."/>
            <person name="Mukai Y."/>
            <person name="Nagasaki H."/>
            <person name="Nagata Y."/>
            <person name="Naito S."/>
            <person name="Nakashima M."/>
            <person name="Nakama Y."/>
            <person name="Nakamichi Y."/>
            <person name="Nakamura M."/>
            <person name="Meguro A."/>
            <person name="Negishi M."/>
            <person name="Ohta I."/>
            <person name="Ohta T."/>
            <person name="Okamoto M."/>
            <person name="Ono N."/>
            <person name="Saji S."/>
            <person name="Sakaguchi M."/>
            <person name="Sakai K."/>
            <person name="Shibata M."/>
            <person name="Shimokawa T."/>
            <person name="Song J."/>
            <person name="Takazaki Y."/>
            <person name="Terasawa K."/>
            <person name="Tsugane M."/>
            <person name="Tsuji K."/>
            <person name="Ueda S."/>
            <person name="Waki K."/>
            <person name="Yamagata H."/>
            <person name="Yamamoto M."/>
            <person name="Yamamoto S."/>
            <person name="Yamane H."/>
            <person name="Yoshiki S."/>
            <person name="Yoshihara R."/>
            <person name="Yukawa K."/>
            <person name="Zhong H."/>
            <person name="Yano M."/>
            <person name="Yuan Q."/>
            <person name="Ouyang S."/>
            <person name="Liu J."/>
            <person name="Jones K.M."/>
            <person name="Gansberger K."/>
            <person name="Moffat K."/>
            <person name="Hill J."/>
            <person name="Bera J."/>
            <person name="Fadrosh D."/>
            <person name="Jin S."/>
            <person name="Johri S."/>
            <person name="Kim M."/>
            <person name="Overton L."/>
            <person name="Reardon M."/>
            <person name="Tsitrin T."/>
            <person name="Vuong H."/>
            <person name="Weaver B."/>
            <person name="Ciecko A."/>
            <person name="Tallon L."/>
            <person name="Jackson J."/>
            <person name="Pai G."/>
            <person name="Aken S.V."/>
            <person name="Utterback T."/>
            <person name="Reidmuller S."/>
            <person name="Feldblyum T."/>
            <person name="Hsiao J."/>
            <person name="Zismann V."/>
            <person name="Iobst S."/>
            <person name="de Vazeille A.R."/>
            <person name="Buell C.R."/>
            <person name="Ying K."/>
            <person name="Li Y."/>
            <person name="Lu T."/>
            <person name="Huang Y."/>
            <person name="Zhao Q."/>
            <person name="Feng Q."/>
            <person name="Zhang L."/>
            <person name="Zhu J."/>
            <person name="Weng Q."/>
            <person name="Mu J."/>
            <person name="Lu Y."/>
            <person name="Fan D."/>
            <person name="Liu Y."/>
            <person name="Guan J."/>
            <person name="Zhang Y."/>
            <person name="Yu S."/>
            <person name="Liu X."/>
            <person name="Zhang Y."/>
            <person name="Hong G."/>
            <person name="Han B."/>
            <person name="Choisne N."/>
            <person name="Demange N."/>
            <person name="Orjeda G."/>
            <person name="Samain S."/>
            <person name="Cattolico L."/>
            <person name="Pelletier E."/>
            <person name="Couloux A."/>
            <person name="Segurens B."/>
            <person name="Wincker P."/>
            <person name="D'Hont A."/>
            <person name="Scarpelli C."/>
            <person name="Weissenbach J."/>
            <person name="Salanoubat M."/>
            <person name="Quetier F."/>
            <person name="Yu Y."/>
            <person name="Kim H.R."/>
            <person name="Rambo T."/>
            <person name="Currie J."/>
            <person name="Collura K."/>
            <person name="Luo M."/>
            <person name="Yang T."/>
            <person name="Ammiraju J.S.S."/>
            <person name="Engler F."/>
            <person name="Soderlund C."/>
            <person name="Wing R.A."/>
            <person name="Palmer L.E."/>
            <person name="de la Bastide M."/>
            <person name="Spiegel L."/>
            <person name="Nascimento L."/>
            <person name="Zutavern T."/>
            <person name="O'Shaughnessy A."/>
            <person name="Dike S."/>
            <person name="Dedhia N."/>
            <person name="Preston R."/>
            <person name="Balija V."/>
            <person name="McCombie W.R."/>
            <person name="Chow T."/>
            <person name="Chen H."/>
            <person name="Chung M."/>
            <person name="Chen C."/>
            <person name="Shaw J."/>
            <person name="Wu H."/>
            <person name="Hsiao K."/>
            <person name="Chao Y."/>
            <person name="Chu M."/>
            <person name="Cheng C."/>
            <person name="Hour A."/>
            <person name="Lee P."/>
            <person name="Lin S."/>
            <person name="Lin Y."/>
            <person name="Liou J."/>
            <person name="Liu S."/>
            <person name="Hsing Y."/>
            <person name="Raghuvanshi S."/>
            <person name="Mohanty A."/>
            <person name="Bharti A.K."/>
            <person name="Gaur A."/>
            <person name="Gupta V."/>
            <person name="Kumar D."/>
            <person name="Ravi V."/>
            <person name="Vij S."/>
            <person name="Kapur A."/>
            <person name="Khurana P."/>
            <person name="Khurana P."/>
            <person name="Khurana J.P."/>
            <person name="Tyagi A.K."/>
            <person name="Gaikwad K."/>
            <person name="Singh A."/>
            <person name="Dalal V."/>
            <person name="Srivastava S."/>
            <person name="Dixit A."/>
            <person name="Pal A.K."/>
            <person name="Ghazi I.A."/>
            <person name="Yadav M."/>
            <person name="Pandit A."/>
            <person name="Bhargava A."/>
            <person name="Sureshbabu K."/>
            <person name="Batra K."/>
            <person name="Sharma T.R."/>
            <person name="Mohapatra T."/>
            <person name="Singh N.K."/>
            <person name="Messing J."/>
            <person name="Nelson A.B."/>
            <person name="Fuks G."/>
            <person name="Kavchok S."/>
            <person name="Keizer G."/>
            <person name="Linton E."/>
            <person name="Llaca V."/>
            <person name="Song R."/>
            <person name="Tanyolac B."/>
            <person name="Young S."/>
            <person name="Ho-Il K."/>
            <person name="Hahn J.H."/>
            <person name="Sangsakoo G."/>
            <person name="Vanavichit A."/>
            <person name="de Mattos Luiz.A.T."/>
            <person name="Zimmer P.D."/>
            <person name="Malone G."/>
            <person name="Dellagostin O."/>
            <person name="de Oliveira A.C."/>
            <person name="Bevan M."/>
            <person name="Bancroft I."/>
            <person name="Minx P."/>
            <person name="Cordum H."/>
            <person name="Wilson R."/>
            <person name="Cheng Z."/>
            <person name="Jin W."/>
            <person name="Jiang J."/>
            <person name="Leong S.A."/>
            <person name="Iwama H."/>
            <person name="Gojobori T."/>
            <person name="Itoh T."/>
            <person name="Niimura Y."/>
            <person name="Fujii Y."/>
            <person name="Habara T."/>
            <person name="Sakai H."/>
            <person name="Sato Y."/>
            <person name="Wilson G."/>
            <person name="Kumar K."/>
            <person name="McCouch S."/>
            <person name="Juretic N."/>
            <person name="Hoen D."/>
            <person name="Wright S."/>
            <person name="Bruskiewich R."/>
            <person name="Bureau T."/>
            <person name="Miyao A."/>
            <person name="Hirochika H."/>
            <person name="Nishikawa T."/>
            <person name="Kadowaki K."/>
            <person name="Sugiura M."/>
            <person name="Burr B."/>
            <person name="Sasaki T."/>
        </authorList>
    </citation>
    <scope>NUCLEOTIDE SEQUENCE [LARGE SCALE GENOMIC DNA]</scope>
    <source>
        <strain evidence="3">cv. Nipponbare</strain>
    </source>
</reference>
<protein>
    <recommendedName>
        <fullName evidence="1">Dynein light chain</fullName>
    </recommendedName>
</protein>
<gene>
    <name evidence="2" type="ordered locus">Os01g0760000</name>
</gene>
<proteinExistence type="inferred from homology"/>
<dbReference type="PANTHER" id="PTHR11886">
    <property type="entry name" value="DYNEIN LIGHT CHAIN"/>
    <property type="match status" value="1"/>
</dbReference>
<keyword evidence="1" id="KW-0963">Cytoplasm</keyword>
<comment type="subcellular location">
    <subcellularLocation>
        <location evidence="1">Cytoplasm</location>
        <location evidence="1">Cytoskeleton</location>
    </subcellularLocation>
</comment>
<name>Q0JJ50_ORYSJ</name>
<keyword evidence="1" id="KW-0493">Microtubule</keyword>
<dbReference type="GO" id="GO:0030286">
    <property type="term" value="C:dynein complex"/>
    <property type="evidence" value="ECO:0007669"/>
    <property type="project" value="UniProtKB-KW"/>
</dbReference>
<evidence type="ECO:0000256" key="1">
    <source>
        <dbReference type="RuleBase" id="RU365010"/>
    </source>
</evidence>